<dbReference type="PANTHER" id="PTHR46796">
    <property type="entry name" value="HTH-TYPE TRANSCRIPTIONAL ACTIVATOR RHAS-RELATED"/>
    <property type="match status" value="1"/>
</dbReference>
<dbReference type="InterPro" id="IPR050204">
    <property type="entry name" value="AraC_XylS_family_regulators"/>
</dbReference>
<dbReference type="GO" id="GO:0043565">
    <property type="term" value="F:sequence-specific DNA binding"/>
    <property type="evidence" value="ECO:0007669"/>
    <property type="project" value="InterPro"/>
</dbReference>
<evidence type="ECO:0000313" key="8">
    <source>
        <dbReference type="Proteomes" id="UP000244934"/>
    </source>
</evidence>
<dbReference type="PANTHER" id="PTHR46796:SF2">
    <property type="entry name" value="TRANSCRIPTIONAL REGULATORY PROTEIN"/>
    <property type="match status" value="1"/>
</dbReference>
<name>A0A2R8CH71_9GAMM</name>
<keyword evidence="3" id="KW-0010">Activator</keyword>
<gene>
    <name evidence="7" type="primary">rhaR_1</name>
    <name evidence="7" type="ORF">KSP9073_00230</name>
</gene>
<dbReference type="Pfam" id="PF12833">
    <property type="entry name" value="HTH_18"/>
    <property type="match status" value="1"/>
</dbReference>
<dbReference type="InterPro" id="IPR018062">
    <property type="entry name" value="HTH_AraC-typ_CS"/>
</dbReference>
<reference evidence="8" key="1">
    <citation type="submission" date="2018-03" db="EMBL/GenBank/DDBJ databases">
        <authorList>
            <person name="Navarro De La Torre S."/>
        </authorList>
    </citation>
    <scope>NUCLEOTIDE SEQUENCE [LARGE SCALE GENOMIC DNA]</scope>
    <source>
        <strain evidence="8">EAod3</strain>
    </source>
</reference>
<dbReference type="PROSITE" id="PS00041">
    <property type="entry name" value="HTH_ARAC_FAMILY_1"/>
    <property type="match status" value="1"/>
</dbReference>
<dbReference type="PROSITE" id="PS01124">
    <property type="entry name" value="HTH_ARAC_FAMILY_2"/>
    <property type="match status" value="1"/>
</dbReference>
<evidence type="ECO:0000256" key="2">
    <source>
        <dbReference type="ARBA" id="ARBA00023125"/>
    </source>
</evidence>
<evidence type="ECO:0000256" key="3">
    <source>
        <dbReference type="ARBA" id="ARBA00023159"/>
    </source>
</evidence>
<dbReference type="GO" id="GO:0003700">
    <property type="term" value="F:DNA-binding transcription factor activity"/>
    <property type="evidence" value="ECO:0007669"/>
    <property type="project" value="InterPro"/>
</dbReference>
<keyword evidence="1" id="KW-0805">Transcription regulation</keyword>
<feature type="compositionally biased region" description="Low complexity" evidence="5">
    <location>
        <begin position="273"/>
        <end position="289"/>
    </location>
</feature>
<evidence type="ECO:0000256" key="5">
    <source>
        <dbReference type="SAM" id="MobiDB-lite"/>
    </source>
</evidence>
<dbReference type="InterPro" id="IPR009057">
    <property type="entry name" value="Homeodomain-like_sf"/>
</dbReference>
<dbReference type="Gene3D" id="1.10.10.60">
    <property type="entry name" value="Homeodomain-like"/>
    <property type="match status" value="1"/>
</dbReference>
<dbReference type="Proteomes" id="UP000244934">
    <property type="component" value="Unassembled WGS sequence"/>
</dbReference>
<proteinExistence type="predicted"/>
<keyword evidence="4" id="KW-0804">Transcription</keyword>
<organism evidence="7 8">
    <name type="scientific">Kushneria phyllosphaerae</name>
    <dbReference type="NCBI Taxonomy" id="2100822"/>
    <lineage>
        <taxon>Bacteria</taxon>
        <taxon>Pseudomonadati</taxon>
        <taxon>Pseudomonadota</taxon>
        <taxon>Gammaproteobacteria</taxon>
        <taxon>Oceanospirillales</taxon>
        <taxon>Halomonadaceae</taxon>
        <taxon>Kushneria</taxon>
    </lineage>
</organism>
<evidence type="ECO:0000259" key="6">
    <source>
        <dbReference type="PROSITE" id="PS01124"/>
    </source>
</evidence>
<accession>A0A2R8CH71</accession>
<sequence length="289" mass="32081">MARASHDMQFWRHPNLSWLEARLTRDARAVHYARHSHDTLSLGAVLGGQSHYEYCHDGREHVVPVSRGSVVAMNPGEVHACNPGDDTPWSYLMLYIDPQWLAQRQPDAQGRFCPLSRRVSRNPGLYQALSALAASLFESGHLPHADEIEGVIGQALEVLGTSPQSRTGEGEVAARAAAFIRQHCLSPLSLEQVARAVGCSRFTLIRGFRRDYGITPHAFLIDCRIRCGQHALKRGADIAETALSCRFADQAHFQRTFKRLTAATPQQYRQATSAPWPARWPSAALPLSD</sequence>
<dbReference type="InterPro" id="IPR037923">
    <property type="entry name" value="HTH-like"/>
</dbReference>
<feature type="domain" description="HTH araC/xylS-type" evidence="6">
    <location>
        <begin position="174"/>
        <end position="271"/>
    </location>
</feature>
<dbReference type="SUPFAM" id="SSF46689">
    <property type="entry name" value="Homeodomain-like"/>
    <property type="match status" value="2"/>
</dbReference>
<dbReference type="SMART" id="SM00342">
    <property type="entry name" value="HTH_ARAC"/>
    <property type="match status" value="1"/>
</dbReference>
<keyword evidence="2" id="KW-0238">DNA-binding</keyword>
<evidence type="ECO:0000313" key="7">
    <source>
        <dbReference type="EMBL" id="SPJ32230.1"/>
    </source>
</evidence>
<evidence type="ECO:0000256" key="4">
    <source>
        <dbReference type="ARBA" id="ARBA00023163"/>
    </source>
</evidence>
<evidence type="ECO:0000256" key="1">
    <source>
        <dbReference type="ARBA" id="ARBA00023015"/>
    </source>
</evidence>
<protein>
    <submittedName>
        <fullName evidence="7">HTH-type transcriptional activator RhaR</fullName>
    </submittedName>
</protein>
<dbReference type="AlphaFoldDB" id="A0A2R8CH71"/>
<feature type="region of interest" description="Disordered" evidence="5">
    <location>
        <begin position="268"/>
        <end position="289"/>
    </location>
</feature>
<dbReference type="Pfam" id="PF02311">
    <property type="entry name" value="AraC_binding"/>
    <property type="match status" value="1"/>
</dbReference>
<dbReference type="SUPFAM" id="SSF51215">
    <property type="entry name" value="Regulatory protein AraC"/>
    <property type="match status" value="1"/>
</dbReference>
<keyword evidence="8" id="KW-1185">Reference proteome</keyword>
<dbReference type="InterPro" id="IPR003313">
    <property type="entry name" value="AraC-bd"/>
</dbReference>
<dbReference type="InterPro" id="IPR018060">
    <property type="entry name" value="HTH_AraC"/>
</dbReference>
<dbReference type="EMBL" id="ONZI01000001">
    <property type="protein sequence ID" value="SPJ32230.1"/>
    <property type="molecule type" value="Genomic_DNA"/>
</dbReference>
<dbReference type="RefSeq" id="WP_165814117.1">
    <property type="nucleotide sequence ID" value="NZ_ONZI01000001.1"/>
</dbReference>